<protein>
    <recommendedName>
        <fullName evidence="3">SpoVT-AbrB domain-containing protein</fullName>
    </recommendedName>
</protein>
<dbReference type="EMBL" id="LHYK01000009">
    <property type="protein sequence ID" value="KXB08160.1"/>
    <property type="molecule type" value="Genomic_DNA"/>
</dbReference>
<evidence type="ECO:0008006" key="3">
    <source>
        <dbReference type="Google" id="ProtNLM"/>
    </source>
</evidence>
<name>A0A133VP00_9EURY</name>
<reference evidence="1 2" key="1">
    <citation type="journal article" date="2016" name="Sci. Rep.">
        <title>Metabolic traits of an uncultured archaeal lineage -MSBL1- from brine pools of the Red Sea.</title>
        <authorList>
            <person name="Mwirichia R."/>
            <person name="Alam I."/>
            <person name="Rashid M."/>
            <person name="Vinu M."/>
            <person name="Ba-Alawi W."/>
            <person name="Anthony Kamau A."/>
            <person name="Kamanda Ngugi D."/>
            <person name="Goker M."/>
            <person name="Klenk H.P."/>
            <person name="Bajic V."/>
            <person name="Stingl U."/>
        </authorList>
    </citation>
    <scope>NUCLEOTIDE SEQUENCE [LARGE SCALE GENOMIC DNA]</scope>
    <source>
        <strain evidence="1">SCGC-AAA385D11</strain>
    </source>
</reference>
<proteinExistence type="predicted"/>
<dbReference type="AlphaFoldDB" id="A0A133VP00"/>
<comment type="caution">
    <text evidence="1">The sequence shown here is derived from an EMBL/GenBank/DDBJ whole genome shotgun (WGS) entry which is preliminary data.</text>
</comment>
<sequence length="75" mass="8542">MVRKKKLSPSGVKGEDGKYHNAHVSLNEDELNAAGLKIGDEVFIRVREDMIIIQKAEEWPERKPIFVERIPVTGK</sequence>
<keyword evidence="2" id="KW-1185">Reference proteome</keyword>
<dbReference type="PATRIC" id="fig|1698286.3.peg.383"/>
<organism evidence="1 2">
    <name type="scientific">candidate division MSBL1 archaeon SCGC-AAA385D11</name>
    <dbReference type="NCBI Taxonomy" id="1698286"/>
    <lineage>
        <taxon>Archaea</taxon>
        <taxon>Methanobacteriati</taxon>
        <taxon>Methanobacteriota</taxon>
        <taxon>candidate division MSBL1</taxon>
    </lineage>
</organism>
<evidence type="ECO:0000313" key="2">
    <source>
        <dbReference type="Proteomes" id="UP000070256"/>
    </source>
</evidence>
<gene>
    <name evidence="1" type="ORF">AKJ58_00735</name>
</gene>
<dbReference type="Proteomes" id="UP000070256">
    <property type="component" value="Unassembled WGS sequence"/>
</dbReference>
<evidence type="ECO:0000313" key="1">
    <source>
        <dbReference type="EMBL" id="KXB08160.1"/>
    </source>
</evidence>
<accession>A0A133VP00</accession>